<protein>
    <submittedName>
        <fullName evidence="4">Putative nesprin-1</fullName>
    </submittedName>
</protein>
<dbReference type="OrthoDB" id="10016565at2759"/>
<proteinExistence type="predicted"/>
<feature type="compositionally biased region" description="Basic and acidic residues" evidence="3">
    <location>
        <begin position="1140"/>
        <end position="1155"/>
    </location>
</feature>
<accession>A0A2G8KQU1</accession>
<keyword evidence="5" id="KW-1185">Reference proteome</keyword>
<keyword evidence="2" id="KW-0175">Coiled coil</keyword>
<dbReference type="AlphaFoldDB" id="A0A2G8KQU1"/>
<dbReference type="Gene3D" id="1.20.58.60">
    <property type="match status" value="8"/>
</dbReference>
<dbReference type="InterPro" id="IPR002017">
    <property type="entry name" value="Spectrin_repeat"/>
</dbReference>
<dbReference type="SMART" id="SM00150">
    <property type="entry name" value="SPEC"/>
    <property type="match status" value="8"/>
</dbReference>
<feature type="region of interest" description="Disordered" evidence="3">
    <location>
        <begin position="147"/>
        <end position="168"/>
    </location>
</feature>
<evidence type="ECO:0000313" key="4">
    <source>
        <dbReference type="EMBL" id="PIK50372.1"/>
    </source>
</evidence>
<feature type="coiled-coil region" evidence="2">
    <location>
        <begin position="676"/>
        <end position="703"/>
    </location>
</feature>
<comment type="caution">
    <text evidence="4">The sequence shown here is derived from an EMBL/GenBank/DDBJ whole genome shotgun (WGS) entry which is preliminary data.</text>
</comment>
<dbReference type="CDD" id="cd00176">
    <property type="entry name" value="SPEC"/>
    <property type="match status" value="3"/>
</dbReference>
<reference evidence="4 5" key="1">
    <citation type="journal article" date="2017" name="PLoS Biol.">
        <title>The sea cucumber genome provides insights into morphological evolution and visceral regeneration.</title>
        <authorList>
            <person name="Zhang X."/>
            <person name="Sun L."/>
            <person name="Yuan J."/>
            <person name="Sun Y."/>
            <person name="Gao Y."/>
            <person name="Zhang L."/>
            <person name="Li S."/>
            <person name="Dai H."/>
            <person name="Hamel J.F."/>
            <person name="Liu C."/>
            <person name="Yu Y."/>
            <person name="Liu S."/>
            <person name="Lin W."/>
            <person name="Guo K."/>
            <person name="Jin S."/>
            <person name="Xu P."/>
            <person name="Storey K.B."/>
            <person name="Huan P."/>
            <person name="Zhang T."/>
            <person name="Zhou Y."/>
            <person name="Zhang J."/>
            <person name="Lin C."/>
            <person name="Li X."/>
            <person name="Xing L."/>
            <person name="Huo D."/>
            <person name="Sun M."/>
            <person name="Wang L."/>
            <person name="Mercier A."/>
            <person name="Li F."/>
            <person name="Yang H."/>
            <person name="Xiang J."/>
        </authorList>
    </citation>
    <scope>NUCLEOTIDE SEQUENCE [LARGE SCALE GENOMIC DNA]</scope>
    <source>
        <strain evidence="4">Shaxun</strain>
        <tissue evidence="4">Muscle</tissue>
    </source>
</reference>
<name>A0A2G8KQU1_STIJA</name>
<dbReference type="InterPro" id="IPR018159">
    <property type="entry name" value="Spectrin/alpha-actinin"/>
</dbReference>
<dbReference type="Pfam" id="PF00435">
    <property type="entry name" value="Spectrin"/>
    <property type="match status" value="3"/>
</dbReference>
<dbReference type="PANTHER" id="PTHR11915">
    <property type="entry name" value="SPECTRIN/FILAMIN RELATED CYTOSKELETAL PROTEIN"/>
    <property type="match status" value="1"/>
</dbReference>
<keyword evidence="1" id="KW-0677">Repeat</keyword>
<dbReference type="EMBL" id="MRZV01000421">
    <property type="protein sequence ID" value="PIK50372.1"/>
    <property type="molecule type" value="Genomic_DNA"/>
</dbReference>
<evidence type="ECO:0000256" key="1">
    <source>
        <dbReference type="ARBA" id="ARBA00022737"/>
    </source>
</evidence>
<feature type="region of interest" description="Disordered" evidence="3">
    <location>
        <begin position="1124"/>
        <end position="1155"/>
    </location>
</feature>
<organism evidence="4 5">
    <name type="scientific">Stichopus japonicus</name>
    <name type="common">Sea cucumber</name>
    <dbReference type="NCBI Taxonomy" id="307972"/>
    <lineage>
        <taxon>Eukaryota</taxon>
        <taxon>Metazoa</taxon>
        <taxon>Echinodermata</taxon>
        <taxon>Eleutherozoa</taxon>
        <taxon>Echinozoa</taxon>
        <taxon>Holothuroidea</taxon>
        <taxon>Aspidochirotacea</taxon>
        <taxon>Aspidochirotida</taxon>
        <taxon>Stichopodidae</taxon>
        <taxon>Apostichopus</taxon>
    </lineage>
</organism>
<dbReference type="SUPFAM" id="SSF46966">
    <property type="entry name" value="Spectrin repeat"/>
    <property type="match status" value="9"/>
</dbReference>
<dbReference type="STRING" id="307972.A0A2G8KQU1"/>
<sequence length="1155" mass="132924">MTNDLSNIANTLKDMQHRRDTHVAQFKRIHQLGEELINSSKVNDSSFVATVMANLDENYNDFEDALQQREDHLEFEKDAARKYNDKQKSVNIWLTTTERSAVEAQLQQVLPLEKEIVGYKPEIDDVNKVGQSYDEVIHEVEQPLSLGPHLRSLQAGSGQTSPRKTRHSMSLLDRSSMYGMDDDTETQKQLTETNSRYDNLLQQVTNYIDDLNLNKQYIDKDDRVVSRLDWVTNMAATLQQRKPVARDIESLELEIAQLEEFKKEISSNKSPVDDCSLRGEQFLQDNQDKLSYEKQDSLGKNVTELRDGYEKLEVSSMGLLDEAKAELERMKRDRDEKLTLEQRLMKSLKMLQDLLEWVAQAEKKLGSEQQLSDDKRVLDGQAKDHKILHTDVVAHQEPIIQAVQVAQQLIEDYKDRLPGNSANQLKDLSDELKHRFDNVFVQSQTRENRLTIASDSLEKFFTDLDNLHRWIVTSEDQIKSMKQNIGRDLTMLQEQQSEHSSFNDGVLSQGAESRYLNMNGQGFLDMAKVYKDDLDNFRETTLPRQFSQSYQDGPEPAMIRQQLLDVNMQYSSVKTSSQSLTLLLRDLVDRHQKLEDAVNVMLRWLPTAEKNLTVIMKEPVASEPTAITTKYRESSLQSDVIQHMSDVEKMRDSSSDLFQIHPQVEREIQPKVDDVVRRYQALQAQLEERLQVLRNALADSQDIRANLDMLLRWLDQAERETHKLDKGTLVRVQREPLRDVIEQQQVLYKDIEGHRPAVESIRKAVSKLIESGEPLEVEELKTSLNELNSRYQDVDSTTKKYADDINSLTTKLGEFEKRAEELDSWLVPTIQTVHSKAFGQMPENQLEGKIKELRKQMESNRPKLAQVKQVGDQLKHDPRANDVLYIERIVSNLDTNWNLLEDGLAERERQVVDHQNGSRQYSGQHKDVTNWLTTIERKVDHAQPKVRDAAAIQASIKELKPLLEDVDHHEPNIIEVNQSGEAVDHLKSILVHPLAHPALFKSTQLTKEVVPAQSIDNDYSVDVNNQTHRELSDVNNRYDQLRKTLLDSLEDLQVAGRCLEESASIQTELNWVIATDAKLEQSRPQSLKIEPLEREVGNFQTIHGSIESKQAAISDALSKAEHFQREYRDRLSTRPATTAPEEHRPTPHQLRDGQN</sequence>
<evidence type="ECO:0000256" key="2">
    <source>
        <dbReference type="SAM" id="Coils"/>
    </source>
</evidence>
<evidence type="ECO:0000313" key="5">
    <source>
        <dbReference type="Proteomes" id="UP000230750"/>
    </source>
</evidence>
<dbReference type="Proteomes" id="UP000230750">
    <property type="component" value="Unassembled WGS sequence"/>
</dbReference>
<evidence type="ECO:0000256" key="3">
    <source>
        <dbReference type="SAM" id="MobiDB-lite"/>
    </source>
</evidence>
<gene>
    <name evidence="4" type="ORF">BSL78_12738</name>
</gene>